<dbReference type="Pfam" id="PF22784">
    <property type="entry name" value="PTP-SAK"/>
    <property type="match status" value="1"/>
</dbReference>
<feature type="domain" description="Tyrosine-protein phosphatase" evidence="2">
    <location>
        <begin position="20"/>
        <end position="189"/>
    </location>
</feature>
<feature type="domain" description="Tyrosine specific protein phosphatases" evidence="3">
    <location>
        <begin position="109"/>
        <end position="166"/>
    </location>
</feature>
<evidence type="ECO:0000313" key="4">
    <source>
        <dbReference type="EMBL" id="SPD74794.1"/>
    </source>
</evidence>
<dbReference type="PROSITE" id="PS50056">
    <property type="entry name" value="TYR_PHOSPHATASE_2"/>
    <property type="match status" value="1"/>
</dbReference>
<dbReference type="Gene3D" id="3.90.190.10">
    <property type="entry name" value="Protein tyrosine phosphatase superfamily"/>
    <property type="match status" value="1"/>
</dbReference>
<dbReference type="GO" id="GO:0016791">
    <property type="term" value="F:phosphatase activity"/>
    <property type="evidence" value="ECO:0007669"/>
    <property type="project" value="UniProtKB-ARBA"/>
</dbReference>
<accession>A0A445MZ56</accession>
<dbReference type="PROSITE" id="PS50054">
    <property type="entry name" value="TYR_PHOSPHATASE_DUAL"/>
    <property type="match status" value="1"/>
</dbReference>
<dbReference type="InterPro" id="IPR016130">
    <property type="entry name" value="Tyr_Pase_AS"/>
</dbReference>
<proteinExistence type="predicted"/>
<dbReference type="SUPFAM" id="SSF52799">
    <property type="entry name" value="(Phosphotyrosine protein) phosphatases II"/>
    <property type="match status" value="1"/>
</dbReference>
<dbReference type="EMBL" id="OJIN01000176">
    <property type="protein sequence ID" value="SPD74794.1"/>
    <property type="molecule type" value="Genomic_DNA"/>
</dbReference>
<keyword evidence="1" id="KW-0378">Hydrolase</keyword>
<dbReference type="PANTHER" id="PTHR23339">
    <property type="entry name" value="TYROSINE SPECIFIC PROTEIN PHOSPHATASE AND DUAL SPECIFICITY PROTEIN PHOSPHATASE"/>
    <property type="match status" value="1"/>
</dbReference>
<organism evidence="4">
    <name type="scientific">uncultured Desulfobacterium sp</name>
    <dbReference type="NCBI Taxonomy" id="201089"/>
    <lineage>
        <taxon>Bacteria</taxon>
        <taxon>Pseudomonadati</taxon>
        <taxon>Thermodesulfobacteriota</taxon>
        <taxon>Desulfobacteria</taxon>
        <taxon>Desulfobacterales</taxon>
        <taxon>Desulfobacteriaceae</taxon>
        <taxon>Desulfobacterium</taxon>
        <taxon>environmental samples</taxon>
    </lineage>
</organism>
<evidence type="ECO:0000256" key="1">
    <source>
        <dbReference type="ARBA" id="ARBA00022801"/>
    </source>
</evidence>
<reference evidence="4" key="1">
    <citation type="submission" date="2018-01" db="EMBL/GenBank/DDBJ databases">
        <authorList>
            <person name="Regsiter A."/>
            <person name="William W."/>
        </authorList>
    </citation>
    <scope>NUCLEOTIDE SEQUENCE</scope>
    <source>
        <strain evidence="4">TRIP AH-1</strain>
    </source>
</reference>
<dbReference type="InterPro" id="IPR050561">
    <property type="entry name" value="PTP"/>
</dbReference>
<evidence type="ECO:0000259" key="3">
    <source>
        <dbReference type="PROSITE" id="PS50056"/>
    </source>
</evidence>
<evidence type="ECO:0000259" key="2">
    <source>
        <dbReference type="PROSITE" id="PS50054"/>
    </source>
</evidence>
<dbReference type="InterPro" id="IPR000387">
    <property type="entry name" value="Tyr_Pase_dom"/>
</dbReference>
<gene>
    <name evidence="4" type="ORF">PITCH_A350003</name>
</gene>
<sequence length="193" mass="21898">MAHQIISDPPAHRIPDSVPFPRSYWVIPGKLLAGCYPGSPDKEDHDKLKALIDHGIRHVINLMAPDEVNWNGKPFVPYEAPMKSIAESMGHTIYFERMPIRDTWIPSRIEMSQILDHIDQAIQENKPVYIHCWGGRGRTGTVAGCYLARHGISPGEKALELIRELRRVTEDCDQSSPETLKQRDLVISWVKGE</sequence>
<dbReference type="FunFam" id="3.90.190.10:FF:000157">
    <property type="entry name" value="Protein-tyrosine phosphatase"/>
    <property type="match status" value="1"/>
</dbReference>
<dbReference type="InterPro" id="IPR057023">
    <property type="entry name" value="PTP-SAK"/>
</dbReference>
<dbReference type="InterPro" id="IPR020422">
    <property type="entry name" value="TYR_PHOSPHATASE_DUAL_dom"/>
</dbReference>
<name>A0A445MZ56_9BACT</name>
<dbReference type="AlphaFoldDB" id="A0A445MZ56"/>
<dbReference type="PROSITE" id="PS00383">
    <property type="entry name" value="TYR_PHOSPHATASE_1"/>
    <property type="match status" value="1"/>
</dbReference>
<protein>
    <submittedName>
        <fullName evidence="4">ADP-ribosylation/Crystallin J1</fullName>
    </submittedName>
</protein>
<dbReference type="InterPro" id="IPR029021">
    <property type="entry name" value="Prot-tyrosine_phosphatase-like"/>
</dbReference>